<gene>
    <name evidence="5" type="ORF">FRACA_600014</name>
</gene>
<dbReference type="InterPro" id="IPR028098">
    <property type="entry name" value="Glyco_trans_4-like_N"/>
</dbReference>
<dbReference type="PANTHER" id="PTHR45947">
    <property type="entry name" value="SULFOQUINOVOSYL TRANSFERASE SQD2"/>
    <property type="match status" value="1"/>
</dbReference>
<keyword evidence="6" id="KW-1185">Reference proteome</keyword>
<dbReference type="Pfam" id="PF13579">
    <property type="entry name" value="Glyco_trans_4_4"/>
    <property type="match status" value="1"/>
</dbReference>
<keyword evidence="1" id="KW-0328">Glycosyltransferase</keyword>
<dbReference type="SUPFAM" id="SSF53756">
    <property type="entry name" value="UDP-Glycosyltransferase/glycogen phosphorylase"/>
    <property type="match status" value="1"/>
</dbReference>
<dbReference type="Gene3D" id="3.40.50.2000">
    <property type="entry name" value="Glycogen Phosphorylase B"/>
    <property type="match status" value="2"/>
</dbReference>
<evidence type="ECO:0000259" key="3">
    <source>
        <dbReference type="Pfam" id="PF00534"/>
    </source>
</evidence>
<dbReference type="CDD" id="cd03801">
    <property type="entry name" value="GT4_PimA-like"/>
    <property type="match status" value="1"/>
</dbReference>
<organism evidence="5 6">
    <name type="scientific">Frankia canadensis</name>
    <dbReference type="NCBI Taxonomy" id="1836972"/>
    <lineage>
        <taxon>Bacteria</taxon>
        <taxon>Bacillati</taxon>
        <taxon>Actinomycetota</taxon>
        <taxon>Actinomycetes</taxon>
        <taxon>Frankiales</taxon>
        <taxon>Frankiaceae</taxon>
        <taxon>Frankia</taxon>
    </lineage>
</organism>
<dbReference type="GO" id="GO:1901137">
    <property type="term" value="P:carbohydrate derivative biosynthetic process"/>
    <property type="evidence" value="ECO:0007669"/>
    <property type="project" value="UniProtKB-ARBA"/>
</dbReference>
<dbReference type="GO" id="GO:0016758">
    <property type="term" value="F:hexosyltransferase activity"/>
    <property type="evidence" value="ECO:0007669"/>
    <property type="project" value="TreeGrafter"/>
</dbReference>
<proteinExistence type="predicted"/>
<accession>A0A2I2KZL2</accession>
<dbReference type="Proteomes" id="UP000234331">
    <property type="component" value="Unassembled WGS sequence"/>
</dbReference>
<dbReference type="RefSeq" id="WP_101834805.1">
    <property type="nucleotide sequence ID" value="NZ_FZMO01000526.1"/>
</dbReference>
<feature type="domain" description="Glycosyl transferase family 1" evidence="3">
    <location>
        <begin position="209"/>
        <end position="381"/>
    </location>
</feature>
<protein>
    <submittedName>
        <fullName evidence="5">Putative glycosyl transferase</fullName>
    </submittedName>
</protein>
<dbReference type="Pfam" id="PF00534">
    <property type="entry name" value="Glycos_transf_1"/>
    <property type="match status" value="1"/>
</dbReference>
<reference evidence="5 6" key="1">
    <citation type="submission" date="2017-06" db="EMBL/GenBank/DDBJ databases">
        <authorList>
            <person name="Kim H.J."/>
            <person name="Triplett B.A."/>
        </authorList>
    </citation>
    <scope>NUCLEOTIDE SEQUENCE [LARGE SCALE GENOMIC DNA]</scope>
    <source>
        <strain evidence="5">FRACA_ARgP5</strain>
    </source>
</reference>
<dbReference type="EMBL" id="FZMO01000526">
    <property type="protein sequence ID" value="SNQ51103.1"/>
    <property type="molecule type" value="Genomic_DNA"/>
</dbReference>
<dbReference type="PANTHER" id="PTHR45947:SF3">
    <property type="entry name" value="SULFOQUINOVOSYL TRANSFERASE SQD2"/>
    <property type="match status" value="1"/>
</dbReference>
<name>A0A2I2KZL2_9ACTN</name>
<evidence type="ECO:0000259" key="4">
    <source>
        <dbReference type="Pfam" id="PF13579"/>
    </source>
</evidence>
<dbReference type="AlphaFoldDB" id="A0A2I2KZL2"/>
<feature type="domain" description="Glycosyltransferase subfamily 4-like N-terminal" evidence="4">
    <location>
        <begin position="71"/>
        <end position="189"/>
    </location>
</feature>
<keyword evidence="2 5" id="KW-0808">Transferase</keyword>
<evidence type="ECO:0000256" key="1">
    <source>
        <dbReference type="ARBA" id="ARBA00022676"/>
    </source>
</evidence>
<dbReference type="InterPro" id="IPR050194">
    <property type="entry name" value="Glycosyltransferase_grp1"/>
</dbReference>
<dbReference type="OrthoDB" id="509705at2"/>
<evidence type="ECO:0000313" key="6">
    <source>
        <dbReference type="Proteomes" id="UP000234331"/>
    </source>
</evidence>
<dbReference type="InterPro" id="IPR001296">
    <property type="entry name" value="Glyco_trans_1"/>
</dbReference>
<sequence length="411" mass="45567">MKFVPQTTVAAVVSHPIQHFAPLYRAVNDRNLDLRVLFLSRAGLDRYHDRGFGTQVQWNSDVTDGYRHEFLADLALRPDWQQPNACRRAAGRVWAALDRLRPECVLIYGYRHTFNLAALAWCRRRRVPALMTSDSELLGRRSTRARIVKRLALPPLLRSMDAFLTIGDNNEAYLAAYGVPRSRMFRVPLTTDEAALREAMDQRDIHRRAVRADLGIDPAALVALFAGKLIDRKRPLDLADALRELARRPHSPQAREVVVVMAGDGQLRPALEEAAAELDGALRLVGFADQRQLPRLYAASDLYVHPAQRDPHPLAVKEAVLSGLPVVVSDRVGSVGPTDDVRPGRNGRVYPVGDVTTLAGILDELRRGPDLLAEMARESEKAIGDIELAASVEGLLRAVSAVRSPHGRGSR</sequence>
<evidence type="ECO:0000256" key="2">
    <source>
        <dbReference type="ARBA" id="ARBA00022679"/>
    </source>
</evidence>
<evidence type="ECO:0000313" key="5">
    <source>
        <dbReference type="EMBL" id="SNQ51103.1"/>
    </source>
</evidence>